<dbReference type="Pfam" id="PF03480">
    <property type="entry name" value="DctP"/>
    <property type="match status" value="1"/>
</dbReference>
<dbReference type="AlphaFoldDB" id="A0AA48KG69"/>
<dbReference type="CDD" id="cd13670">
    <property type="entry name" value="PBP2_TRAP_Tp0957_like"/>
    <property type="match status" value="1"/>
</dbReference>
<protein>
    <recommendedName>
        <fullName evidence="5">C4-dicarboxylate ABC transporter substrate-binding protein</fullName>
    </recommendedName>
</protein>
<dbReference type="GO" id="GO:0055085">
    <property type="term" value="P:transmembrane transport"/>
    <property type="evidence" value="ECO:0007669"/>
    <property type="project" value="InterPro"/>
</dbReference>
<organism evidence="3 4">
    <name type="scientific">Mesoterricola sediminis</name>
    <dbReference type="NCBI Taxonomy" id="2927980"/>
    <lineage>
        <taxon>Bacteria</taxon>
        <taxon>Pseudomonadati</taxon>
        <taxon>Acidobacteriota</taxon>
        <taxon>Holophagae</taxon>
        <taxon>Holophagales</taxon>
        <taxon>Holophagaceae</taxon>
        <taxon>Mesoterricola</taxon>
    </lineage>
</organism>
<keyword evidence="1 2" id="KW-0732">Signal</keyword>
<proteinExistence type="predicted"/>
<reference evidence="3" key="1">
    <citation type="journal article" date="2023" name="Int. J. Syst. Evol. Microbiol.">
        <title>Mesoterricola silvestris gen. nov., sp. nov., Mesoterricola sediminis sp. nov., Geothrix oryzae sp. nov., Geothrix edaphica sp. nov., Geothrix rubra sp. nov., and Geothrix limicola sp. nov., six novel members of Acidobacteriota isolated from soils.</title>
        <authorList>
            <person name="Itoh H."/>
            <person name="Sugisawa Y."/>
            <person name="Mise K."/>
            <person name="Xu Z."/>
            <person name="Kuniyasu M."/>
            <person name="Ushijima N."/>
            <person name="Kawano K."/>
            <person name="Kobayashi E."/>
            <person name="Shiratori Y."/>
            <person name="Masuda Y."/>
            <person name="Senoo K."/>
        </authorList>
    </citation>
    <scope>NUCLEOTIDE SEQUENCE</scope>
    <source>
        <strain evidence="3">W786</strain>
    </source>
</reference>
<dbReference type="PANTHER" id="PTHR33376">
    <property type="match status" value="1"/>
</dbReference>
<sequence>MIRSALGFLCLALALGAQPVPLKIATLVPQNSSWFRILKEMGDTWERASGGRVKVTFYPGGRMGDDGDVIRKMRLGQLQGAVLASPGLAEIDRSVYALSIPLAFDGPGEVYGVLDRMRPGLERAFAAKGFVILNWADGGWVRFFSRHPVASPQDLRRQKLFQWQGDAHTLEIWKSAGFNAVPAPAPELTTGLQTGLLDAFLTSPQVVLLMRYHEKAPHMTDLRWAMILAATVVRREAWDRIPADVRPALLKAAQEAAERLRRDMAASEASDLEALKRAGLKVVPVDAAARGQWEAMLRGAHDRIRGDYVPAPAYDEALAARDALRKERRR</sequence>
<dbReference type="PANTHER" id="PTHR33376:SF4">
    <property type="entry name" value="SIALIC ACID-BINDING PERIPLASMIC PROTEIN SIAP"/>
    <property type="match status" value="1"/>
</dbReference>
<dbReference type="KEGG" id="msea:METESE_20960"/>
<feature type="signal peptide" evidence="2">
    <location>
        <begin position="1"/>
        <end position="19"/>
    </location>
</feature>
<dbReference type="Proteomes" id="UP001228113">
    <property type="component" value="Chromosome"/>
</dbReference>
<keyword evidence="4" id="KW-1185">Reference proteome</keyword>
<evidence type="ECO:0000256" key="1">
    <source>
        <dbReference type="ARBA" id="ARBA00022729"/>
    </source>
</evidence>
<dbReference type="InterPro" id="IPR018389">
    <property type="entry name" value="DctP_fam"/>
</dbReference>
<dbReference type="Gene3D" id="3.40.190.170">
    <property type="entry name" value="Bacterial extracellular solute-binding protein, family 7"/>
    <property type="match status" value="1"/>
</dbReference>
<dbReference type="InterPro" id="IPR038404">
    <property type="entry name" value="TRAP_DctP_sf"/>
</dbReference>
<evidence type="ECO:0000256" key="2">
    <source>
        <dbReference type="SAM" id="SignalP"/>
    </source>
</evidence>
<name>A0AA48KG69_9BACT</name>
<dbReference type="EMBL" id="AP027081">
    <property type="protein sequence ID" value="BDU77138.1"/>
    <property type="molecule type" value="Genomic_DNA"/>
</dbReference>
<accession>A0AA48KG69</accession>
<feature type="chain" id="PRO_5041289559" description="C4-dicarboxylate ABC transporter substrate-binding protein" evidence="2">
    <location>
        <begin position="20"/>
        <end position="330"/>
    </location>
</feature>
<evidence type="ECO:0000313" key="3">
    <source>
        <dbReference type="EMBL" id="BDU77138.1"/>
    </source>
</evidence>
<evidence type="ECO:0000313" key="4">
    <source>
        <dbReference type="Proteomes" id="UP001228113"/>
    </source>
</evidence>
<gene>
    <name evidence="3" type="ORF">METESE_20960</name>
</gene>
<dbReference type="RefSeq" id="WP_316410118.1">
    <property type="nucleotide sequence ID" value="NZ_AP027081.1"/>
</dbReference>
<evidence type="ECO:0008006" key="5">
    <source>
        <dbReference type="Google" id="ProtNLM"/>
    </source>
</evidence>
<dbReference type="NCBIfam" id="NF037995">
    <property type="entry name" value="TRAP_S1"/>
    <property type="match status" value="1"/>
</dbReference>